<dbReference type="EMBL" id="QDAG01000007">
    <property type="protein sequence ID" value="KAE8127803.1"/>
    <property type="molecule type" value="Genomic_DNA"/>
</dbReference>
<protein>
    <submittedName>
        <fullName evidence="1">Uncharacterized protein</fullName>
    </submittedName>
</protein>
<evidence type="ECO:0000313" key="2">
    <source>
        <dbReference type="Proteomes" id="UP000325415"/>
    </source>
</evidence>
<organism evidence="1 2">
    <name type="scientific">Bifidobacterium tibiigranuli</name>
    <dbReference type="NCBI Taxonomy" id="2172043"/>
    <lineage>
        <taxon>Bacteria</taxon>
        <taxon>Bacillati</taxon>
        <taxon>Actinomycetota</taxon>
        <taxon>Actinomycetes</taxon>
        <taxon>Bifidobacteriales</taxon>
        <taxon>Bifidobacteriaceae</taxon>
        <taxon>Bifidobacterium</taxon>
    </lineage>
</organism>
<keyword evidence="2" id="KW-1185">Reference proteome</keyword>
<reference evidence="1 2" key="1">
    <citation type="submission" date="2018-04" db="EMBL/GenBank/DDBJ databases">
        <authorList>
            <person name="Eckel V.P."/>
            <person name="Vogel R.F."/>
        </authorList>
    </citation>
    <scope>NUCLEOTIDE SEQUENCE [LARGE SCALE GENOMIC DNA]</scope>
    <source>
        <strain evidence="2">TMW 2.1764</strain>
    </source>
</reference>
<dbReference type="AlphaFoldDB" id="A0A5N6RZK8"/>
<proteinExistence type="predicted"/>
<accession>A0A5N6RZK8</accession>
<gene>
    <name evidence="1" type="ORF">DDE84_07810</name>
</gene>
<dbReference type="Proteomes" id="UP000325415">
    <property type="component" value="Unassembled WGS sequence"/>
</dbReference>
<sequence>MRELAQHHNRVIAAVSVIDRLIVIVKARRGLEHFVHERGEAAHVTGFLHRSGLDAGNIRDGGGKQLSQVLLRLTASPCVEIEFIVWRMRHDTHRRRQTMTGRR</sequence>
<name>A0A5N6RZK8_9BIFI</name>
<comment type="caution">
    <text evidence="1">The sequence shown here is derived from an EMBL/GenBank/DDBJ whole genome shotgun (WGS) entry which is preliminary data.</text>
</comment>
<evidence type="ECO:0000313" key="1">
    <source>
        <dbReference type="EMBL" id="KAE8127803.1"/>
    </source>
</evidence>